<evidence type="ECO:0000313" key="9">
    <source>
        <dbReference type="EMBL" id="OAY32166.1"/>
    </source>
</evidence>
<dbReference type="GO" id="GO:0030246">
    <property type="term" value="F:carbohydrate binding"/>
    <property type="evidence" value="ECO:0007669"/>
    <property type="project" value="InterPro"/>
</dbReference>
<evidence type="ECO:0000256" key="7">
    <source>
        <dbReference type="PIRSR" id="PIRSR005096-2"/>
    </source>
</evidence>
<proteinExistence type="inferred from homology"/>
<dbReference type="EMBL" id="CM004400">
    <property type="protein sequence ID" value="OAY32166.1"/>
    <property type="molecule type" value="Genomic_DNA"/>
</dbReference>
<protein>
    <recommendedName>
        <fullName evidence="5">Aldose 1-epimerase</fullName>
        <ecNumber evidence="5">5.1.3.3</ecNumber>
    </recommendedName>
</protein>
<dbReference type="PANTHER" id="PTHR10091">
    <property type="entry name" value="ALDOSE-1-EPIMERASE"/>
    <property type="match status" value="1"/>
</dbReference>
<dbReference type="Pfam" id="PF01263">
    <property type="entry name" value="Aldose_epim"/>
    <property type="match status" value="1"/>
</dbReference>
<evidence type="ECO:0000256" key="4">
    <source>
        <dbReference type="ARBA" id="ARBA00023277"/>
    </source>
</evidence>
<comment type="caution">
    <text evidence="9">The sequence shown here is derived from an EMBL/GenBank/DDBJ whole genome shotgun (WGS) entry which is preliminary data.</text>
</comment>
<dbReference type="CDD" id="cd09019">
    <property type="entry name" value="galactose_mutarotase_like"/>
    <property type="match status" value="1"/>
</dbReference>
<dbReference type="EC" id="5.1.3.3" evidence="5"/>
<dbReference type="GO" id="GO:0006006">
    <property type="term" value="P:glucose metabolic process"/>
    <property type="evidence" value="ECO:0000318"/>
    <property type="project" value="GO_Central"/>
</dbReference>
<dbReference type="Gramene" id="Manes.14G171800.1.v8.1">
    <property type="protein sequence ID" value="Manes.14G171800.1.v8.1.CDS"/>
    <property type="gene ID" value="Manes.14G171800.v8.1"/>
</dbReference>
<comment type="pathway">
    <text evidence="1 5">Carbohydrate metabolism; hexose metabolism.</text>
</comment>
<dbReference type="InterPro" id="IPR015443">
    <property type="entry name" value="Aldose_1-epimerase"/>
</dbReference>
<evidence type="ECO:0000256" key="3">
    <source>
        <dbReference type="ARBA" id="ARBA00023235"/>
    </source>
</evidence>
<evidence type="ECO:0000313" key="10">
    <source>
        <dbReference type="Proteomes" id="UP000091857"/>
    </source>
</evidence>
<evidence type="ECO:0000256" key="2">
    <source>
        <dbReference type="ARBA" id="ARBA00006206"/>
    </source>
</evidence>
<gene>
    <name evidence="9" type="ORF">MANES_14G171800v8</name>
</gene>
<keyword evidence="3 5" id="KW-0413">Isomerase</keyword>
<feature type="active site" description="Proton acceptor" evidence="6">
    <location>
        <position position="304"/>
    </location>
</feature>
<dbReference type="Proteomes" id="UP000091857">
    <property type="component" value="Chromosome 14"/>
</dbReference>
<dbReference type="Gene3D" id="2.70.98.10">
    <property type="match status" value="1"/>
</dbReference>
<dbReference type="InterPro" id="IPR047215">
    <property type="entry name" value="Galactose_mutarotase-like"/>
</dbReference>
<reference evidence="10" key="1">
    <citation type="journal article" date="2016" name="Nat. Biotechnol.">
        <title>Sequencing wild and cultivated cassava and related species reveals extensive interspecific hybridization and genetic diversity.</title>
        <authorList>
            <person name="Bredeson J.V."/>
            <person name="Lyons J.B."/>
            <person name="Prochnik S.E."/>
            <person name="Wu G.A."/>
            <person name="Ha C.M."/>
            <person name="Edsinger-Gonzales E."/>
            <person name="Grimwood J."/>
            <person name="Schmutz J."/>
            <person name="Rabbi I.Y."/>
            <person name="Egesi C."/>
            <person name="Nauluvula P."/>
            <person name="Lebot V."/>
            <person name="Ndunguru J."/>
            <person name="Mkamilo G."/>
            <person name="Bart R.S."/>
            <person name="Setter T.L."/>
            <person name="Gleadow R.M."/>
            <person name="Kulakow P."/>
            <person name="Ferguson M.E."/>
            <person name="Rounsley S."/>
            <person name="Rokhsar D.S."/>
        </authorList>
    </citation>
    <scope>NUCLEOTIDE SEQUENCE [LARGE SCALE GENOMIC DNA]</scope>
    <source>
        <strain evidence="10">cv. AM560-2</strain>
    </source>
</reference>
<name>A0A2C9UNI2_MANES</name>
<feature type="binding site" evidence="8">
    <location>
        <begin position="172"/>
        <end position="174"/>
    </location>
    <ligand>
        <name>beta-D-galactose</name>
        <dbReference type="ChEBI" id="CHEBI:27667"/>
    </ligand>
</feature>
<dbReference type="GO" id="GO:0033499">
    <property type="term" value="P:galactose catabolic process via UDP-galactose, Leloir pathway"/>
    <property type="evidence" value="ECO:0000318"/>
    <property type="project" value="GO_Central"/>
</dbReference>
<accession>A0A2C9UNI2</accession>
<comment type="similarity">
    <text evidence="2 5">Belongs to the aldose epimerase family.</text>
</comment>
<dbReference type="InterPro" id="IPR014718">
    <property type="entry name" value="GH-type_carb-bd"/>
</dbReference>
<dbReference type="NCBIfam" id="NF008277">
    <property type="entry name" value="PRK11055.1"/>
    <property type="match status" value="1"/>
</dbReference>
<organism evidence="9 10">
    <name type="scientific">Manihot esculenta</name>
    <name type="common">Cassava</name>
    <name type="synonym">Jatropha manihot</name>
    <dbReference type="NCBI Taxonomy" id="3983"/>
    <lineage>
        <taxon>Eukaryota</taxon>
        <taxon>Viridiplantae</taxon>
        <taxon>Streptophyta</taxon>
        <taxon>Embryophyta</taxon>
        <taxon>Tracheophyta</taxon>
        <taxon>Spermatophyta</taxon>
        <taxon>Magnoliopsida</taxon>
        <taxon>eudicotyledons</taxon>
        <taxon>Gunneridae</taxon>
        <taxon>Pentapetalae</taxon>
        <taxon>rosids</taxon>
        <taxon>fabids</taxon>
        <taxon>Malpighiales</taxon>
        <taxon>Euphorbiaceae</taxon>
        <taxon>Crotonoideae</taxon>
        <taxon>Manihoteae</taxon>
        <taxon>Manihot</taxon>
    </lineage>
</organism>
<evidence type="ECO:0000256" key="5">
    <source>
        <dbReference type="PIRNR" id="PIRNR005096"/>
    </source>
</evidence>
<keyword evidence="10" id="KW-1185">Reference proteome</keyword>
<sequence length="339" mass="36913">MADQTQNPQIFELNNGTMLVKITNLGCTITSLSVPDKNGNLADVVLGFDSVEPYLKGAAPYFGCIVGRVANRIRNGKFTLNGVEYTLPINKAPNSLHGGHKGFDKVIWEVAEYKKGENPSITFKYQSHDGEEGYPGDLSITATYTLTSSTTMRLDMEAVPKDKATPVSLAQHTYWNLAGHNSGNILDHSIQIWGSHITPVDENTVPTGEIMPVKSTPFDFTSEKKVGASIHEVGLGYDHNYILDCGEEKSGLKRAAKLKDPSSSRVLNLWTNAPGMQFYTGNYVNGVVGKGGAVYGKHSGLCLETQGFPNAINQSNFPSVVVQPGETYKHTMVFEFSVE</sequence>
<dbReference type="FunFam" id="2.70.98.10:FF:000012">
    <property type="entry name" value="Aldose 1-epimerase"/>
    <property type="match status" value="1"/>
</dbReference>
<feature type="binding site" evidence="7">
    <location>
        <position position="238"/>
    </location>
    <ligand>
        <name>beta-D-galactose</name>
        <dbReference type="ChEBI" id="CHEBI:27667"/>
    </ligand>
</feature>
<dbReference type="PIRSF" id="PIRSF005096">
    <property type="entry name" value="GALM"/>
    <property type="match status" value="1"/>
</dbReference>
<dbReference type="PANTHER" id="PTHR10091:SF49">
    <property type="entry name" value="ALDOSE 1-EPIMERASE"/>
    <property type="match status" value="1"/>
</dbReference>
<dbReference type="SUPFAM" id="SSF74650">
    <property type="entry name" value="Galactose mutarotase-like"/>
    <property type="match status" value="1"/>
</dbReference>
<evidence type="ECO:0000256" key="1">
    <source>
        <dbReference type="ARBA" id="ARBA00005028"/>
    </source>
</evidence>
<feature type="binding site" evidence="8">
    <location>
        <begin position="71"/>
        <end position="72"/>
    </location>
    <ligand>
        <name>beta-D-galactose</name>
        <dbReference type="ChEBI" id="CHEBI:27667"/>
    </ligand>
</feature>
<comment type="catalytic activity">
    <reaction evidence="5">
        <text>alpha-D-glucose = beta-D-glucose</text>
        <dbReference type="Rhea" id="RHEA:10264"/>
        <dbReference type="ChEBI" id="CHEBI:15903"/>
        <dbReference type="ChEBI" id="CHEBI:17925"/>
        <dbReference type="EC" id="5.1.3.3"/>
    </reaction>
</comment>
<dbReference type="InterPro" id="IPR011013">
    <property type="entry name" value="Gal_mutarotase_sf_dom"/>
</dbReference>
<keyword evidence="4 5" id="KW-0119">Carbohydrate metabolism</keyword>
<dbReference type="OMA" id="IYHHISR"/>
<dbReference type="AlphaFoldDB" id="A0A2C9UNI2"/>
<dbReference type="UniPathway" id="UPA00242"/>
<dbReference type="InterPro" id="IPR008183">
    <property type="entry name" value="Aldose_1/G6P_1-epimerase"/>
</dbReference>
<dbReference type="GO" id="GO:0004034">
    <property type="term" value="F:aldose 1-epimerase activity"/>
    <property type="evidence" value="ECO:0000318"/>
    <property type="project" value="GO_Central"/>
</dbReference>
<dbReference type="STRING" id="3983.A0A2C9UNI2"/>
<evidence type="ECO:0000256" key="6">
    <source>
        <dbReference type="PIRSR" id="PIRSR005096-1"/>
    </source>
</evidence>
<feature type="active site" description="Proton donor" evidence="6">
    <location>
        <position position="172"/>
    </location>
</feature>
<dbReference type="OrthoDB" id="274691at2759"/>
<evidence type="ECO:0000256" key="8">
    <source>
        <dbReference type="PIRSR" id="PIRSR005096-3"/>
    </source>
</evidence>